<dbReference type="GO" id="GO:0008270">
    <property type="term" value="F:zinc ion binding"/>
    <property type="evidence" value="ECO:0007669"/>
    <property type="project" value="InterPro"/>
</dbReference>
<dbReference type="RefSeq" id="WP_092756425.1">
    <property type="nucleotide sequence ID" value="NZ_FOCG01000004.1"/>
</dbReference>
<gene>
    <name evidence="3" type="ORF">SAMN05216180_2884</name>
</gene>
<reference evidence="3 4" key="1">
    <citation type="submission" date="2016-10" db="EMBL/GenBank/DDBJ databases">
        <authorList>
            <person name="de Groot N.N."/>
        </authorList>
    </citation>
    <scope>NUCLEOTIDE SEQUENCE [LARGE SCALE GENOMIC DNA]</scope>
    <source>
        <strain evidence="3 4">CGMCC 1.5070</strain>
    </source>
</reference>
<keyword evidence="3" id="KW-0347">Helicase</keyword>
<dbReference type="Gene3D" id="3.40.1360.10">
    <property type="match status" value="1"/>
</dbReference>
<dbReference type="GO" id="GO:0003899">
    <property type="term" value="F:DNA-directed RNA polymerase activity"/>
    <property type="evidence" value="ECO:0007669"/>
    <property type="project" value="InterPro"/>
</dbReference>
<evidence type="ECO:0000313" key="3">
    <source>
        <dbReference type="EMBL" id="SEN14217.1"/>
    </source>
</evidence>
<keyword evidence="3" id="KW-0378">Hydrolase</keyword>
<dbReference type="PANTHER" id="PTHR30153">
    <property type="entry name" value="REPLICATIVE DNA HELICASE DNAB"/>
    <property type="match status" value="1"/>
</dbReference>
<dbReference type="InterPro" id="IPR027417">
    <property type="entry name" value="P-loop_NTPase"/>
</dbReference>
<dbReference type="Proteomes" id="UP000199158">
    <property type="component" value="Unassembled WGS sequence"/>
</dbReference>
<name>A0A1H8E5Z4_9FIRM</name>
<dbReference type="GO" id="GO:0003677">
    <property type="term" value="F:DNA binding"/>
    <property type="evidence" value="ECO:0007669"/>
    <property type="project" value="InterPro"/>
</dbReference>
<dbReference type="PANTHER" id="PTHR30153:SF2">
    <property type="entry name" value="REPLICATIVE DNA HELICASE"/>
    <property type="match status" value="1"/>
</dbReference>
<dbReference type="InterPro" id="IPR007694">
    <property type="entry name" value="DNA_helicase_DnaB-like_C"/>
</dbReference>
<dbReference type="Gene3D" id="3.90.580.10">
    <property type="entry name" value="Zinc finger, CHC2-type domain"/>
    <property type="match status" value="1"/>
</dbReference>
<dbReference type="InterPro" id="IPR002694">
    <property type="entry name" value="Znf_CHC2"/>
</dbReference>
<dbReference type="PROSITE" id="PS51199">
    <property type="entry name" value="SF4_HELICASE"/>
    <property type="match status" value="1"/>
</dbReference>
<dbReference type="InterPro" id="IPR034154">
    <property type="entry name" value="TOPRIM_DnaG/twinkle"/>
</dbReference>
<proteinExistence type="predicted"/>
<evidence type="ECO:0000256" key="1">
    <source>
        <dbReference type="SAM" id="MobiDB-lite"/>
    </source>
</evidence>
<dbReference type="STRING" id="474960.SAMN05216180_2884"/>
<feature type="domain" description="SF4 helicase" evidence="2">
    <location>
        <begin position="363"/>
        <end position="648"/>
    </location>
</feature>
<dbReference type="SUPFAM" id="SSF56731">
    <property type="entry name" value="DNA primase core"/>
    <property type="match status" value="1"/>
</dbReference>
<keyword evidence="4" id="KW-1185">Reference proteome</keyword>
<dbReference type="GO" id="GO:0006260">
    <property type="term" value="P:DNA replication"/>
    <property type="evidence" value="ECO:0007669"/>
    <property type="project" value="InterPro"/>
</dbReference>
<evidence type="ECO:0000259" key="2">
    <source>
        <dbReference type="PROSITE" id="PS51199"/>
    </source>
</evidence>
<dbReference type="EMBL" id="FOCG01000004">
    <property type="protein sequence ID" value="SEN14217.1"/>
    <property type="molecule type" value="Genomic_DNA"/>
</dbReference>
<dbReference type="SUPFAM" id="SSF57783">
    <property type="entry name" value="Zinc beta-ribbon"/>
    <property type="match status" value="1"/>
</dbReference>
<dbReference type="Pfam" id="PF13155">
    <property type="entry name" value="Toprim_2"/>
    <property type="match status" value="1"/>
</dbReference>
<dbReference type="OrthoDB" id="2206610at2"/>
<keyword evidence="3" id="KW-0067">ATP-binding</keyword>
<dbReference type="CDD" id="cd01029">
    <property type="entry name" value="TOPRIM_primases"/>
    <property type="match status" value="1"/>
</dbReference>
<dbReference type="GO" id="GO:0005524">
    <property type="term" value="F:ATP binding"/>
    <property type="evidence" value="ECO:0007669"/>
    <property type="project" value="InterPro"/>
</dbReference>
<feature type="compositionally biased region" description="Basic and acidic residues" evidence="1">
    <location>
        <begin position="110"/>
        <end position="119"/>
    </location>
</feature>
<dbReference type="Pfam" id="PF01807">
    <property type="entry name" value="Zn_ribbon_DnaG"/>
    <property type="match status" value="1"/>
</dbReference>
<dbReference type="Pfam" id="PF03796">
    <property type="entry name" value="DnaB_C"/>
    <property type="match status" value="1"/>
</dbReference>
<protein>
    <submittedName>
        <fullName evidence="3">Replicative DNA helicase</fullName>
    </submittedName>
</protein>
<dbReference type="GO" id="GO:0005829">
    <property type="term" value="C:cytosol"/>
    <property type="evidence" value="ECO:0007669"/>
    <property type="project" value="TreeGrafter"/>
</dbReference>
<dbReference type="Gene3D" id="3.40.50.300">
    <property type="entry name" value="P-loop containing nucleotide triphosphate hydrolases"/>
    <property type="match status" value="1"/>
</dbReference>
<feature type="compositionally biased region" description="Basic and acidic residues" evidence="1">
    <location>
        <begin position="95"/>
        <end position="104"/>
    </location>
</feature>
<dbReference type="GO" id="GO:0003678">
    <property type="term" value="F:DNA helicase activity"/>
    <property type="evidence" value="ECO:0007669"/>
    <property type="project" value="InterPro"/>
</dbReference>
<dbReference type="AlphaFoldDB" id="A0A1H8E5Z4"/>
<sequence length="649" mass="72449">MDKRNELKPYLEDYLRQKGVNILKAFCCLNPAHDDKHPSMRCNRKNHTVHCFSCGVTYDIFDLIGIDYGLTYFPEQYRKVYEMFYGEIPLSQDDSGQKKKEKKELRSRRYSAETAEKHGNSLVRDKETELRALMHRAKQNNEYFQSRGIGDELCKKYGLFEDDERAYMPLFEGGVCTGWCARAKSDGVKPRYKNSTGGMGVWNSDLFTTSFNTQSGESVLSSSTNGENIYITEGIINALTLEQMGCKAVALCGSQNVQKLLTLCEQNAAAVNRLRFVACGDNDRAGESMNRALLDGMKERGLSCTVLALGDGDGDINDLYLRDRERLRSYVQAVEGEHSRDIANYLADAAGASLDAFFAEGERRAKRKGISTGFDSLDDILDGGIYSGLYVIGAISSLGKTSFVLQVADYIAEHSADVLFFSLEQSRFELIAKSLSRTSALLDTKLRRCAFTARELLRGDQPANEMVQTLLETTKRTYAQAAQGMFLREGIADIGAQEIREAVRQHIAMRGAAPVVVVDYLQILKPFDIRATDKQNTDRAVVELKRISRDFDVPVIAISSFNRDNYRSAVSMEAFKESGAVEYSSDVLFGMQLAGAGESGFDVNAAKGKEPRQVELVMLKNRNGIPYAKLKFDYYAKFSLFSEAGSARK</sequence>
<feature type="region of interest" description="Disordered" evidence="1">
    <location>
        <begin position="93"/>
        <end position="119"/>
    </location>
</feature>
<dbReference type="SUPFAM" id="SSF52540">
    <property type="entry name" value="P-loop containing nucleoside triphosphate hydrolases"/>
    <property type="match status" value="1"/>
</dbReference>
<accession>A0A1H8E5Z4</accession>
<evidence type="ECO:0000313" key="4">
    <source>
        <dbReference type="Proteomes" id="UP000199158"/>
    </source>
</evidence>
<dbReference type="InterPro" id="IPR036977">
    <property type="entry name" value="DNA_primase_Znf_CHC2"/>
</dbReference>
<keyword evidence="3" id="KW-0547">Nucleotide-binding</keyword>
<organism evidence="3 4">
    <name type="scientific">Hydrogenoanaerobacterium saccharovorans</name>
    <dbReference type="NCBI Taxonomy" id="474960"/>
    <lineage>
        <taxon>Bacteria</taxon>
        <taxon>Bacillati</taxon>
        <taxon>Bacillota</taxon>
        <taxon>Clostridia</taxon>
        <taxon>Eubacteriales</taxon>
        <taxon>Oscillospiraceae</taxon>
        <taxon>Hydrogenoanaerobacterium</taxon>
    </lineage>
</organism>